<keyword evidence="1" id="KW-0472">Membrane</keyword>
<gene>
    <name evidence="2" type="ORF">CVS54_03647</name>
</gene>
<dbReference type="KEGG" id="moy:CVS54_03647"/>
<organism evidence="2 3">
    <name type="scientific">Microbacterium oxydans</name>
    <dbReference type="NCBI Taxonomy" id="82380"/>
    <lineage>
        <taxon>Bacteria</taxon>
        <taxon>Bacillati</taxon>
        <taxon>Actinomycetota</taxon>
        <taxon>Actinomycetes</taxon>
        <taxon>Micrococcales</taxon>
        <taxon>Microbacteriaceae</taxon>
        <taxon>Microbacterium</taxon>
    </lineage>
</organism>
<sequence>MRTDRATQLRRTRRLISAIASGGIGAAAIWFVFAAVGESGGQLGAASATAAALGAAWSAGFAAITSRLKIIETSSTSAS</sequence>
<dbReference type="EMBL" id="CP031422">
    <property type="protein sequence ID" value="AZS42284.1"/>
    <property type="molecule type" value="Genomic_DNA"/>
</dbReference>
<evidence type="ECO:0000256" key="1">
    <source>
        <dbReference type="SAM" id="Phobius"/>
    </source>
</evidence>
<evidence type="ECO:0000313" key="3">
    <source>
        <dbReference type="Proteomes" id="UP000274841"/>
    </source>
</evidence>
<keyword evidence="1" id="KW-0812">Transmembrane</keyword>
<name>A0A3S9WQ87_9MICO</name>
<evidence type="ECO:0000313" key="2">
    <source>
        <dbReference type="EMBL" id="AZS42284.1"/>
    </source>
</evidence>
<feature type="transmembrane region" description="Helical" evidence="1">
    <location>
        <begin position="15"/>
        <end position="37"/>
    </location>
</feature>
<dbReference type="AlphaFoldDB" id="A0A3S9WQ87"/>
<dbReference type="RefSeq" id="WP_046748578.1">
    <property type="nucleotide sequence ID" value="NZ_CP031422.1"/>
</dbReference>
<dbReference type="Proteomes" id="UP000274841">
    <property type="component" value="Chromosome"/>
</dbReference>
<keyword evidence="1" id="KW-1133">Transmembrane helix</keyword>
<protein>
    <submittedName>
        <fullName evidence="2">Uncharacterized protein</fullName>
    </submittedName>
</protein>
<accession>A0A3S9WQ87</accession>
<proteinExistence type="predicted"/>
<reference evidence="2 3" key="1">
    <citation type="submission" date="2018-08" db="EMBL/GenBank/DDBJ databases">
        <title>Microbacterium oxydans strain HG3.</title>
        <authorList>
            <person name="ORTET P."/>
        </authorList>
    </citation>
    <scope>NUCLEOTIDE SEQUENCE [LARGE SCALE GENOMIC DNA]</scope>
    <source>
        <strain evidence="2 3">HG3</strain>
    </source>
</reference>
<feature type="transmembrane region" description="Helical" evidence="1">
    <location>
        <begin position="43"/>
        <end position="64"/>
    </location>
</feature>